<dbReference type="InterPro" id="IPR009030">
    <property type="entry name" value="Growth_fac_rcpt_cys_sf"/>
</dbReference>
<keyword evidence="1" id="KW-1015">Disulfide bond</keyword>
<protein>
    <recommendedName>
        <fullName evidence="4">TNFR-Cys domain-containing protein</fullName>
    </recommendedName>
</protein>
<feature type="chain" id="PRO_5043684160" description="TNFR-Cys domain-containing protein" evidence="3">
    <location>
        <begin position="17"/>
        <end position="2978"/>
    </location>
</feature>
<dbReference type="Proteomes" id="UP001162131">
    <property type="component" value="Unassembled WGS sequence"/>
</dbReference>
<feature type="transmembrane region" description="Helical" evidence="2">
    <location>
        <begin position="2746"/>
        <end position="2767"/>
    </location>
</feature>
<comment type="caution">
    <text evidence="5">The sequence shown here is derived from an EMBL/GenBank/DDBJ whole genome shotgun (WGS) entry which is preliminary data.</text>
</comment>
<dbReference type="CDD" id="cd00064">
    <property type="entry name" value="FU"/>
    <property type="match status" value="1"/>
</dbReference>
<gene>
    <name evidence="5" type="ORF">BSTOLATCC_MIC63351</name>
</gene>
<dbReference type="InterPro" id="IPR001368">
    <property type="entry name" value="TNFR/NGFR_Cys_rich_reg"/>
</dbReference>
<feature type="signal peptide" evidence="3">
    <location>
        <begin position="1"/>
        <end position="16"/>
    </location>
</feature>
<dbReference type="PANTHER" id="PTHR23275">
    <property type="entry name" value="CABRIOLET.-RELATED"/>
    <property type="match status" value="1"/>
</dbReference>
<accession>A0AAU9KCZ4</accession>
<dbReference type="EMBL" id="CAJZBQ010000061">
    <property type="protein sequence ID" value="CAG9335141.1"/>
    <property type="molecule type" value="Genomic_DNA"/>
</dbReference>
<dbReference type="Pfam" id="PF13385">
    <property type="entry name" value="Laminin_G_3"/>
    <property type="match status" value="2"/>
</dbReference>
<sequence>MMLFLTLFNRFLVSLATCPINSSTCTVSSTSYITCDSSRFLVDSKICADSCPSLFTTSTNLCTSTSTNCDVPTTANAVVFRLLFSTVTDLTLSSIASDVDNTELFQNPGGVSYNSQTQNSPLPTVDRGFYFATTSSITSSKSHIPGPYFILNTWIKPQSGGAGQFFVVSYNSKNYIRCYYDTELMKIDIIAQSSTGSGETTKTIQSAVQASHWWQQLSIQFAQSDCSTLGVTFWFNAAFVAVAPFSSVEASFPNSNSYTWTIGKGGGNNSFNGFIWFIEVRYDGTKNYGASFTPNARECFVNAYWNGSSCISCPTNCSGWPWCTSATSCAGCGIADCGTCPAYGSSTCTSCITGVLPNCCDILATTCTQTWSNTACQTGKVLVQGVCLYACPYGFGNCASVSSAVITADFLTSFAGSYGTALITGASASSYYFWNSPEGADPIPAKYRGLYFNGSAYLSGLINLSHTWSMAFWVYAMSGTIIGHSTGQLSLSSSGTLSFDLQKWDATYASYTASHSIPAGTWKYVSYSVGFASKTSTITPYLNNAAGTATTATNYVFRLPAGETLYIGKSGSTYFNGFISYFQLWGVTITGFSSGYNYYGFSGGVVSSLWPCAFNQYYDGSACQPCLGTCTNGCARANSCNICVNDLCTKCNNYSSGTCYECVTHASGVTCACDSGYYQPSGLAQCDISVCYSTCSTCLASSSAYYQCTACQTNYYLFLSSMCISSCPSGYTTETSSCTFSSSISLSLSFYDQILLNSVSGVQVGSSSSNTYPSYDGNDPYPAYLRGYYFSGTNYLSTSTVIGPYFTISIWIFPTAYGIIATKVVSGCEIFCLEILSGTGYPKLSVVWADSSTFSVTLSSNVITNSWNFIVFTGKQDSTYATAINSYLNSATKDSGLSSGLTFFQDNSSGTLYIGTMETFTGGFTGFLYNINIFNQGNLQLNDYTTSSCTLPCTSCPSDHGCPNTCAFSKYYNGSNCIDCVSCPKGCRYTDTCGLCKTKQCYSCTTFTGTCSSCITNAESDGSGGCQCEANAFWQSTTATCDFCDALCAICKQTTYFECNTCAAGKQMVGIICLNDCPYGYGTSCSSVTTAVIDQSFDTDFQGSYGIFTTGTSSSTYQPFVTPETIDPVPAYKRGLYFDGSMYLLSSTSVYLSHSFYMGLWIYVITYGDLLQKQTRLTVSSAGTITAIVESTAQVASTQTLTPSSTFTGWAYVSFCVWYSSNATPISLYINGAAAGSITISGNIFRDQASTSLQLGKSSSSTGFVGFIYYFHLYNTQITNFASLYSGFTFCGSGTSCLWSCDISTYKNSGSYLACSTCSKGCVRANTCNVCNDVLCSVCTGFDSGKCTTCVTNASKNPTNCVCNSGYRTSNDGFSCVACSSGCNTCTGDGYYQCTSCTSGKYFLNIQCLSECPSGYTQNSSTKNCDLTTASFPFSFSNIILLGSVSGSDVGSLATNAYPTYDSNDPYPAYLRGYYFNPTSYMKASFMFAPNFSISIWIKAEAEGYVLAKYRGGSVKGSVSIKSTGEPTISFPLSDSSSTITLDGASSVLNSWYYVSFNWKINADGTTTVSSYINGGSLLSASSATPLYLQDSSSGSFYMGYSSAGFKGFLWKTTIYPQEGHASDDLLIGGCSGTCARCPVDLSCPDDCPMTQFYSGSGCTTCKGNNCPKGCRNTDTCRICKTRECATCTSFTGGNSCLTCITNAVSDGSGGCTCAFNAFWVSSSETCEICDLACSTCLKTTYFECSTCLVSYQLVGTVCLNSCPYGTSCSSVTTPVINLSFDADFQGSYGIFATGTNSATYQFFYSPESVDPIPAYKRGLYFNGNMYLLSSATVLLSHSFSIGAWIYVKTDGNLLEKPSRFILSSTGSISATMTDPSQATSPQSLSSGTTLTNWNYLSVTFSYTSDITTLTIYVNGGSVATLPITNYILRDLSSTYLMIGKSSSSSGFVGFINSFQLWNSPISSFTAYINAPCGSGHACLWSCDLTSYYGGAICTSCNSCSSGCVNGNSCHICDDILCSVCTGFSSGKCTQCVSNASLSPTTCVCNEGYRTSDDGFSCVACPAGCSHCYKDVASDKCSSCLSDYIYSSSTQLCTFGCPIGYSKVNGQCVLITTLIFDLNLNTLEGVIYDAASLVPVVTGSTEQFYPDYEVDDPIPAYLRGFWFNGQTSILRLPDYGAYTSPKITLIPYFTISVWLNTETQNAAILSKNDASNSYSIVYSINLMSGQPVFTLFINSSQFLYISQKSLSYYEWSHLSITANVDGNGNTIITCYINGIKDSDATVSGSSFQDITTSTVMAIAAQTGNGNTIYNYFKGFIYQVQIYKGIKSILSLSTTSCTESCSVCPITQICIPNCKITQYWSGPGYNVCYQCNVKCTESCRNWRSTCSLCSNLLCDTCTDYSSTGCTACKENAINTDSCICGENYVLDYSNNSTCVPLTPGGFRGSDGLFYSCPNYCTYCESLSKCTACVEHASLKNDLCYCNLGYNGASSCALVSFSARLYVFDDNSLDLLFSDALANILTENDFTIKIENKTDATWKLEKLNDTSYYISLSIDKVISKGSEVTLTFFNLTDIISVSGGILNSSSLSSELYAYDPAPYTAEISAIASQTKAAVQVGVALAAALSVVNPTPSSLWSMMNALQILSYLTLSGIPLSSKMIAFLNSLNSYNLFPNAFEFVIDKNEGNTPYSQAQDFGFDTDLILLNAGNDFTILLASLAVFPAVFVFSRCSYRWFGNKFMKTLRNYQYAFYLRFWIQSYLELGASAIIGLLTSRWSNSTQITNFGTCSIVYLLLAVSPPLFFYFSYKNKHKIQSQNKEFTSLFSSFFYEFRTDKGLLGTQYYFVFFTRRLIYITNLIYLYNYPQTQVTINVVISLITVMYLSFYWPYEDKILQVSNLITEMMIGLIMGGISIYLFEVDNSTVTDVESAIIVAVVFTMAVQASSSVAIFARTLYEIIRKKLTKNGMLKATVKPFTKKMKKAHL</sequence>
<dbReference type="InterPro" id="IPR052798">
    <property type="entry name" value="Giardia_VSA"/>
</dbReference>
<keyword evidence="6" id="KW-1185">Reference proteome</keyword>
<keyword evidence="2" id="KW-1133">Transmembrane helix</keyword>
<dbReference type="PANTHER" id="PTHR23275:SF100">
    <property type="entry name" value="EGF-LIKE DOMAIN-CONTAINING PROTEIN"/>
    <property type="match status" value="1"/>
</dbReference>
<dbReference type="InterPro" id="IPR006212">
    <property type="entry name" value="Furin_repeat"/>
</dbReference>
<evidence type="ECO:0000256" key="3">
    <source>
        <dbReference type="SAM" id="SignalP"/>
    </source>
</evidence>
<dbReference type="PROSITE" id="PS00652">
    <property type="entry name" value="TNFR_NGFR_1"/>
    <property type="match status" value="2"/>
</dbReference>
<feature type="domain" description="TNFR-Cys" evidence="4">
    <location>
        <begin position="2353"/>
        <end position="2393"/>
    </location>
</feature>
<keyword evidence="3" id="KW-0732">Signal</keyword>
<evidence type="ECO:0000313" key="5">
    <source>
        <dbReference type="EMBL" id="CAG9335141.1"/>
    </source>
</evidence>
<feature type="transmembrane region" description="Helical" evidence="2">
    <location>
        <begin position="2707"/>
        <end position="2726"/>
    </location>
</feature>
<organism evidence="5 6">
    <name type="scientific">Blepharisma stoltei</name>
    <dbReference type="NCBI Taxonomy" id="1481888"/>
    <lineage>
        <taxon>Eukaryota</taxon>
        <taxon>Sar</taxon>
        <taxon>Alveolata</taxon>
        <taxon>Ciliophora</taxon>
        <taxon>Postciliodesmatophora</taxon>
        <taxon>Heterotrichea</taxon>
        <taxon>Heterotrichida</taxon>
        <taxon>Blepharismidae</taxon>
        <taxon>Blepharisma</taxon>
    </lineage>
</organism>
<dbReference type="SUPFAM" id="SSF49899">
    <property type="entry name" value="Concanavalin A-like lectins/glucanases"/>
    <property type="match status" value="6"/>
</dbReference>
<dbReference type="SMART" id="SM00261">
    <property type="entry name" value="FU"/>
    <property type="match status" value="8"/>
</dbReference>
<keyword evidence="2" id="KW-0812">Transmembrane</keyword>
<dbReference type="InterPro" id="IPR000742">
    <property type="entry name" value="EGF"/>
</dbReference>
<feature type="transmembrane region" description="Helical" evidence="2">
    <location>
        <begin position="2779"/>
        <end position="2800"/>
    </location>
</feature>
<evidence type="ECO:0000256" key="2">
    <source>
        <dbReference type="SAM" id="Phobius"/>
    </source>
</evidence>
<evidence type="ECO:0000313" key="6">
    <source>
        <dbReference type="Proteomes" id="UP001162131"/>
    </source>
</evidence>
<evidence type="ECO:0000259" key="4">
    <source>
        <dbReference type="PROSITE" id="PS00652"/>
    </source>
</evidence>
<feature type="transmembrane region" description="Helical" evidence="2">
    <location>
        <begin position="2837"/>
        <end position="2857"/>
    </location>
</feature>
<proteinExistence type="predicted"/>
<dbReference type="SMART" id="SM00181">
    <property type="entry name" value="EGF"/>
    <property type="match status" value="9"/>
</dbReference>
<dbReference type="Gene3D" id="2.10.220.10">
    <property type="entry name" value="Hormone Receptor, Insulin-like Growth Factor Receptor 1, Chain A, domain 2"/>
    <property type="match status" value="1"/>
</dbReference>
<name>A0AAU9KCZ4_9CILI</name>
<feature type="transmembrane region" description="Helical" evidence="2">
    <location>
        <begin position="2923"/>
        <end position="2945"/>
    </location>
</feature>
<feature type="transmembrane region" description="Helical" evidence="2">
    <location>
        <begin position="2893"/>
        <end position="2911"/>
    </location>
</feature>
<dbReference type="InterPro" id="IPR013320">
    <property type="entry name" value="ConA-like_dom_sf"/>
</dbReference>
<keyword evidence="2" id="KW-0472">Membrane</keyword>
<feature type="transmembrane region" description="Helical" evidence="2">
    <location>
        <begin position="2863"/>
        <end position="2881"/>
    </location>
</feature>
<evidence type="ECO:0000256" key="1">
    <source>
        <dbReference type="ARBA" id="ARBA00023157"/>
    </source>
</evidence>
<dbReference type="SUPFAM" id="SSF57184">
    <property type="entry name" value="Growth factor receptor domain"/>
    <property type="match status" value="5"/>
</dbReference>
<feature type="domain" description="TNFR-Cys" evidence="4">
    <location>
        <begin position="1983"/>
        <end position="2018"/>
    </location>
</feature>
<dbReference type="Gene3D" id="2.60.120.200">
    <property type="match status" value="6"/>
</dbReference>
<reference evidence="5" key="1">
    <citation type="submission" date="2021-09" db="EMBL/GenBank/DDBJ databases">
        <authorList>
            <consortium name="AG Swart"/>
            <person name="Singh M."/>
            <person name="Singh A."/>
            <person name="Seah K."/>
            <person name="Emmerich C."/>
        </authorList>
    </citation>
    <scope>NUCLEOTIDE SEQUENCE</scope>
    <source>
        <strain evidence="5">ATCC30299</strain>
    </source>
</reference>